<sequence>MGVVLEPQYVRVLIGGTGGFGISVGPWAVALEPQYVITLTGRIREPKGGGFGTPICRSCDRRNPGAQGRWVWNHNMS</sequence>
<name>A0A7T8HGU4_CALRO</name>
<evidence type="ECO:0000313" key="1">
    <source>
        <dbReference type="EMBL" id="QQP49724.1"/>
    </source>
</evidence>
<proteinExistence type="predicted"/>
<reference evidence="2" key="1">
    <citation type="submission" date="2021-01" db="EMBL/GenBank/DDBJ databases">
        <title>Caligus Genome Assembly.</title>
        <authorList>
            <person name="Gallardo-Escarate C."/>
        </authorList>
    </citation>
    <scope>NUCLEOTIDE SEQUENCE [LARGE SCALE GENOMIC DNA]</scope>
</reference>
<evidence type="ECO:0000313" key="2">
    <source>
        <dbReference type="Proteomes" id="UP000595437"/>
    </source>
</evidence>
<protein>
    <submittedName>
        <fullName evidence="1">Uncharacterized protein</fullName>
    </submittedName>
</protein>
<organism evidence="1 2">
    <name type="scientific">Caligus rogercresseyi</name>
    <name type="common">Sea louse</name>
    <dbReference type="NCBI Taxonomy" id="217165"/>
    <lineage>
        <taxon>Eukaryota</taxon>
        <taxon>Metazoa</taxon>
        <taxon>Ecdysozoa</taxon>
        <taxon>Arthropoda</taxon>
        <taxon>Crustacea</taxon>
        <taxon>Multicrustacea</taxon>
        <taxon>Hexanauplia</taxon>
        <taxon>Copepoda</taxon>
        <taxon>Siphonostomatoida</taxon>
        <taxon>Caligidae</taxon>
        <taxon>Caligus</taxon>
    </lineage>
</organism>
<keyword evidence="2" id="KW-1185">Reference proteome</keyword>
<accession>A0A7T8HGU4</accession>
<dbReference type="EMBL" id="CP045896">
    <property type="protein sequence ID" value="QQP49724.1"/>
    <property type="molecule type" value="Genomic_DNA"/>
</dbReference>
<dbReference type="Proteomes" id="UP000595437">
    <property type="component" value="Chromosome 7"/>
</dbReference>
<dbReference type="AlphaFoldDB" id="A0A7T8HGU4"/>
<gene>
    <name evidence="1" type="ORF">FKW44_010492</name>
</gene>